<comment type="caution">
    <text evidence="14">The sequence shown here is derived from an EMBL/GenBank/DDBJ whole genome shotgun (WGS) entry which is preliminary data.</text>
</comment>
<keyword evidence="7" id="KW-0677">Repeat</keyword>
<comment type="cofactor">
    <cofactor evidence="1">
        <name>Mg(2+)</name>
        <dbReference type="ChEBI" id="CHEBI:18420"/>
    </cofactor>
</comment>
<evidence type="ECO:0000256" key="2">
    <source>
        <dbReference type="ARBA" id="ARBA00006734"/>
    </source>
</evidence>
<evidence type="ECO:0000313" key="15">
    <source>
        <dbReference type="Proteomes" id="UP001201812"/>
    </source>
</evidence>
<evidence type="ECO:0000256" key="5">
    <source>
        <dbReference type="ARBA" id="ARBA00022602"/>
    </source>
</evidence>
<keyword evidence="5" id="KW-0637">Prenyltransferase</keyword>
<comment type="similarity">
    <text evidence="2">Belongs to the protein prenyltransferase subunit alpha family.</text>
</comment>
<dbReference type="InterPro" id="IPR002088">
    <property type="entry name" value="Prenyl_trans_a"/>
</dbReference>
<dbReference type="GO" id="GO:0005953">
    <property type="term" value="C:CAAX-protein geranylgeranyltransferase complex"/>
    <property type="evidence" value="ECO:0007669"/>
    <property type="project" value="TreeGrafter"/>
</dbReference>
<name>A0AAD4R0J7_9BILA</name>
<dbReference type="EC" id="2.5.1.58" evidence="4"/>
<dbReference type="EC" id="2.5.1.59" evidence="3"/>
<evidence type="ECO:0000256" key="6">
    <source>
        <dbReference type="ARBA" id="ARBA00022679"/>
    </source>
</evidence>
<organism evidence="14 15">
    <name type="scientific">Ditylenchus destructor</name>
    <dbReference type="NCBI Taxonomy" id="166010"/>
    <lineage>
        <taxon>Eukaryota</taxon>
        <taxon>Metazoa</taxon>
        <taxon>Ecdysozoa</taxon>
        <taxon>Nematoda</taxon>
        <taxon>Chromadorea</taxon>
        <taxon>Rhabditida</taxon>
        <taxon>Tylenchina</taxon>
        <taxon>Tylenchomorpha</taxon>
        <taxon>Sphaerularioidea</taxon>
        <taxon>Anguinidae</taxon>
        <taxon>Anguininae</taxon>
        <taxon>Ditylenchus</taxon>
    </lineage>
</organism>
<dbReference type="Proteomes" id="UP001201812">
    <property type="component" value="Unassembled WGS sequence"/>
</dbReference>
<dbReference type="GO" id="GO:0005965">
    <property type="term" value="C:protein farnesyltransferase complex"/>
    <property type="evidence" value="ECO:0007669"/>
    <property type="project" value="TreeGrafter"/>
</dbReference>
<evidence type="ECO:0000256" key="11">
    <source>
        <dbReference type="ARBA" id="ARBA00042436"/>
    </source>
</evidence>
<sequence length="318" mass="37735">MDHPVPIPLYRDRAEWKDVQPIYNSEREDAVIKIAASEEFFDAFAYLRAVLSKNEMSERALELTKTCTMLNAANYSVWQYRRNLLKALNKDIAEELRFCEEMTAENPKNYQIWHHRRVLVEMSKDYSQELEFTATQLQDDSKNYHTWQYRQWIVQHFNLFSTDEVEFATYCLAQDLRNNSAWNYRYFIVSQLSEGFKNKEYVDKEVHFTLHAIKKVPNNESSWAYLAGILINEGLTSRPDVNEFCASLLYTQQPPSKSVHLRNFVVDQVVEKIEKKEHVEESVKQAHLVLAELEVLDPIRAKYWRYRKTYVDNMVAFT</sequence>
<evidence type="ECO:0000313" key="14">
    <source>
        <dbReference type="EMBL" id="KAI1702037.1"/>
    </source>
</evidence>
<proteinExistence type="inferred from homology"/>
<evidence type="ECO:0000256" key="4">
    <source>
        <dbReference type="ARBA" id="ARBA00012702"/>
    </source>
</evidence>
<evidence type="ECO:0000256" key="8">
    <source>
        <dbReference type="ARBA" id="ARBA00022842"/>
    </source>
</evidence>
<dbReference type="PROSITE" id="PS51147">
    <property type="entry name" value="PFTA"/>
    <property type="match status" value="5"/>
</dbReference>
<dbReference type="Pfam" id="PF01239">
    <property type="entry name" value="PPTA"/>
    <property type="match status" value="4"/>
</dbReference>
<evidence type="ECO:0000256" key="3">
    <source>
        <dbReference type="ARBA" id="ARBA00012700"/>
    </source>
</evidence>
<gene>
    <name evidence="14" type="ORF">DdX_15720</name>
</gene>
<protein>
    <recommendedName>
        <fullName evidence="9">Protein farnesyltransferase/geranylgeranyltransferase type-1 subunit alpha</fullName>
        <ecNumber evidence="4">2.5.1.58</ecNumber>
        <ecNumber evidence="3">2.5.1.59</ecNumber>
    </recommendedName>
    <alternativeName>
        <fullName evidence="12">CAAX farnesyltransferase subunit alpha</fullName>
    </alternativeName>
    <alternativeName>
        <fullName evidence="11">FTase-alpha</fullName>
    </alternativeName>
    <alternativeName>
        <fullName evidence="10">Ras proteins prenyltransferase subunit alpha</fullName>
    </alternativeName>
    <alternativeName>
        <fullName evidence="13">Type I protein geranyl-geranyltransferase subunit alpha</fullName>
    </alternativeName>
</protein>
<dbReference type="PANTHER" id="PTHR11129:SF1">
    <property type="entry name" value="PROTEIN FARNESYLTRANSFERASE_GERANYLGERANYLTRANSFERASE TYPE-1 SUBUNIT ALPHA"/>
    <property type="match status" value="1"/>
</dbReference>
<evidence type="ECO:0000256" key="9">
    <source>
        <dbReference type="ARBA" id="ARBA00040965"/>
    </source>
</evidence>
<keyword evidence="6" id="KW-0808">Transferase</keyword>
<dbReference type="GO" id="GO:0004662">
    <property type="term" value="F:CAAX-protein geranylgeranyltransferase activity"/>
    <property type="evidence" value="ECO:0007669"/>
    <property type="project" value="UniProtKB-EC"/>
</dbReference>
<dbReference type="EMBL" id="JAKKPZ010000106">
    <property type="protein sequence ID" value="KAI1702037.1"/>
    <property type="molecule type" value="Genomic_DNA"/>
</dbReference>
<accession>A0AAD4R0J7</accession>
<evidence type="ECO:0000256" key="12">
    <source>
        <dbReference type="ARBA" id="ARBA00043086"/>
    </source>
</evidence>
<evidence type="ECO:0000256" key="13">
    <source>
        <dbReference type="ARBA" id="ARBA00043219"/>
    </source>
</evidence>
<dbReference type="AlphaFoldDB" id="A0AAD4R0J7"/>
<dbReference type="GO" id="GO:0004660">
    <property type="term" value="F:protein farnesyltransferase activity"/>
    <property type="evidence" value="ECO:0007669"/>
    <property type="project" value="UniProtKB-EC"/>
</dbReference>
<keyword evidence="15" id="KW-1185">Reference proteome</keyword>
<keyword evidence="8" id="KW-0460">Magnesium</keyword>
<reference evidence="14" key="1">
    <citation type="submission" date="2022-01" db="EMBL/GenBank/DDBJ databases">
        <title>Genome Sequence Resource for Two Populations of Ditylenchus destructor, the Migratory Endoparasitic Phytonematode.</title>
        <authorList>
            <person name="Zhang H."/>
            <person name="Lin R."/>
            <person name="Xie B."/>
        </authorList>
    </citation>
    <scope>NUCLEOTIDE SEQUENCE</scope>
    <source>
        <strain evidence="14">BazhouSP</strain>
    </source>
</reference>
<evidence type="ECO:0000256" key="7">
    <source>
        <dbReference type="ARBA" id="ARBA00022737"/>
    </source>
</evidence>
<dbReference type="PANTHER" id="PTHR11129">
    <property type="entry name" value="PROTEIN FARNESYLTRANSFERASE ALPHA SUBUNIT/RAB GERANYLGERANYL TRANSFERASE ALPHA SUBUNIT"/>
    <property type="match status" value="1"/>
</dbReference>
<dbReference type="Gene3D" id="1.25.40.120">
    <property type="entry name" value="Protein prenylyltransferase"/>
    <property type="match status" value="1"/>
</dbReference>
<evidence type="ECO:0000256" key="1">
    <source>
        <dbReference type="ARBA" id="ARBA00001946"/>
    </source>
</evidence>
<dbReference type="SUPFAM" id="SSF48439">
    <property type="entry name" value="Protein prenylyltransferase"/>
    <property type="match status" value="1"/>
</dbReference>
<evidence type="ECO:0000256" key="10">
    <source>
        <dbReference type="ARBA" id="ARBA00041392"/>
    </source>
</evidence>